<dbReference type="Pfam" id="PF00460">
    <property type="entry name" value="Flg_bb_rod"/>
    <property type="match status" value="1"/>
</dbReference>
<feature type="domain" description="Flagellar basal body rod protein N-terminal" evidence="8">
    <location>
        <begin position="10"/>
        <end position="35"/>
    </location>
</feature>
<dbReference type="Pfam" id="PF06429">
    <property type="entry name" value="Flg_bbr_C"/>
    <property type="match status" value="1"/>
</dbReference>
<dbReference type="EMBL" id="QBKU01000014">
    <property type="protein sequence ID" value="PTX65128.1"/>
    <property type="molecule type" value="Genomic_DNA"/>
</dbReference>
<name>A0A061SRH4_9RHOB</name>
<keyword evidence="12" id="KW-1185">Reference proteome</keyword>
<dbReference type="InterPro" id="IPR001444">
    <property type="entry name" value="Flag_bb_rod_N"/>
</dbReference>
<evidence type="ECO:0000259" key="8">
    <source>
        <dbReference type="Pfam" id="PF00460"/>
    </source>
</evidence>
<evidence type="ECO:0000256" key="3">
    <source>
        <dbReference type="ARBA" id="ARBA00017941"/>
    </source>
</evidence>
<dbReference type="GO" id="GO:0071978">
    <property type="term" value="P:bacterial-type flagellum-dependent swarming motility"/>
    <property type="evidence" value="ECO:0007669"/>
    <property type="project" value="TreeGrafter"/>
</dbReference>
<evidence type="ECO:0000313" key="12">
    <source>
        <dbReference type="Proteomes" id="UP000027337"/>
    </source>
</evidence>
<dbReference type="RefSeq" id="WP_025048537.1">
    <property type="nucleotide sequence ID" value="NZ_CANMAK010000013.1"/>
</dbReference>
<dbReference type="Proteomes" id="UP000244092">
    <property type="component" value="Unassembled WGS sequence"/>
</dbReference>
<comment type="caution">
    <text evidence="10">The sequence shown here is derived from an EMBL/GenBank/DDBJ whole genome shotgun (WGS) entry which is preliminary data.</text>
</comment>
<keyword evidence="10" id="KW-0969">Cilium</keyword>
<evidence type="ECO:0000313" key="11">
    <source>
        <dbReference type="EMBL" id="PTX65128.1"/>
    </source>
</evidence>
<comment type="subunit">
    <text evidence="5 6">The basal body constitutes a major portion of the flagellar organelle and consists of four rings (L,P,S, and M) mounted on a central rod. The rod consists of about 26 subunits of FlgG in the distal portion, and FlgB, FlgC and FlgF are thought to build up the proximal portion of the rod with about 6 subunits each.</text>
</comment>
<evidence type="ECO:0000259" key="9">
    <source>
        <dbReference type="Pfam" id="PF06429"/>
    </source>
</evidence>
<evidence type="ECO:0000256" key="2">
    <source>
        <dbReference type="ARBA" id="ARBA00009677"/>
    </source>
</evidence>
<evidence type="ECO:0000256" key="6">
    <source>
        <dbReference type="RuleBase" id="RU362062"/>
    </source>
</evidence>
<dbReference type="STRING" id="83219.PM02_15850"/>
<proteinExistence type="inferred from homology"/>
<comment type="subcellular location">
    <subcellularLocation>
        <location evidence="1 6">Bacterial flagellum basal body</location>
    </subcellularLocation>
</comment>
<feature type="region of interest" description="Disordered" evidence="7">
    <location>
        <begin position="1"/>
        <end position="20"/>
    </location>
</feature>
<gene>
    <name evidence="11" type="ORF">C8N31_11446</name>
    <name evidence="10" type="ORF">PM02_15850</name>
</gene>
<evidence type="ECO:0000256" key="4">
    <source>
        <dbReference type="ARBA" id="ARBA00023143"/>
    </source>
</evidence>
<dbReference type="PANTHER" id="PTHR30435:SF19">
    <property type="entry name" value="FLAGELLAR BASAL-BODY ROD PROTEIN FLGG"/>
    <property type="match status" value="1"/>
</dbReference>
<dbReference type="OrthoDB" id="9813951at2"/>
<keyword evidence="4 6" id="KW-0975">Bacterial flagellum</keyword>
<dbReference type="GO" id="GO:0030694">
    <property type="term" value="C:bacterial-type flagellum basal body, rod"/>
    <property type="evidence" value="ECO:0007669"/>
    <property type="project" value="UniProtKB-UniRule"/>
</dbReference>
<dbReference type="EMBL" id="JEMU01000015">
    <property type="protein sequence ID" value="KAJ02024.1"/>
    <property type="molecule type" value="Genomic_DNA"/>
</dbReference>
<dbReference type="eggNOG" id="COG1558">
    <property type="taxonomic scope" value="Bacteria"/>
</dbReference>
<evidence type="ECO:0000256" key="7">
    <source>
        <dbReference type="SAM" id="MobiDB-lite"/>
    </source>
</evidence>
<accession>A0A061SRH4</accession>
<sequence>MDPLRSISATAASGMRAQSERLRVVSENVANSTTTAQEPGGDPYQRKTISFESTTDQRTGAAIVNLSDISLDQSQFRMRFDPSHPAADENGYIKLPNVNPLIEMNNMREAARSYEANLSMMENGREMRRLLVDLLK</sequence>
<evidence type="ECO:0000256" key="5">
    <source>
        <dbReference type="ARBA" id="ARBA00025933"/>
    </source>
</evidence>
<keyword evidence="10" id="KW-0966">Cell projection</keyword>
<reference evidence="10 12" key="1">
    <citation type="journal article" date="2014" name="Genome Announc.">
        <title>Draft Genome Sequences of Two Isolates of the Roseobacter Group, Sulfitobacter sp. Strains 3SOLIMAR09 and 1FIGIMAR09, from Harbors of Mallorca Island (Mediterranean Sea).</title>
        <authorList>
            <person name="Mas-Llado M."/>
            <person name="Pina-Villalonga J.M."/>
            <person name="Brunet-Galmes I."/>
            <person name="Nogales B."/>
            <person name="Bosch R."/>
        </authorList>
    </citation>
    <scope>NUCLEOTIDE SEQUENCE [LARGE SCALE GENOMIC DNA]</scope>
    <source>
        <strain evidence="10 12">1FIGIMAR09</strain>
    </source>
</reference>
<reference evidence="11 13" key="2">
    <citation type="submission" date="2018-04" db="EMBL/GenBank/DDBJ databases">
        <title>Genomic Encyclopedia of Archaeal and Bacterial Type Strains, Phase II (KMG-II): from individual species to whole genera.</title>
        <authorList>
            <person name="Goeker M."/>
        </authorList>
    </citation>
    <scope>NUCLEOTIDE SEQUENCE [LARGE SCALE GENOMIC DNA]</scope>
    <source>
        <strain evidence="11 13">DSM 12244</strain>
    </source>
</reference>
<feature type="compositionally biased region" description="Polar residues" evidence="7">
    <location>
        <begin position="28"/>
        <end position="37"/>
    </location>
</feature>
<dbReference type="NCBIfam" id="TIGR01395">
    <property type="entry name" value="FlgC"/>
    <property type="match status" value="1"/>
</dbReference>
<dbReference type="Proteomes" id="UP000027337">
    <property type="component" value="Unassembled WGS sequence"/>
</dbReference>
<evidence type="ECO:0000313" key="10">
    <source>
        <dbReference type="EMBL" id="KAJ02024.1"/>
    </source>
</evidence>
<dbReference type="InterPro" id="IPR010930">
    <property type="entry name" value="Flg_bb/hook_C_dom"/>
</dbReference>
<protein>
    <recommendedName>
        <fullName evidence="3 6">Flagellar basal-body rod protein FlgC</fullName>
    </recommendedName>
</protein>
<comment type="similarity">
    <text evidence="2">Belongs to the flagella basal body rod proteins family.</text>
</comment>
<evidence type="ECO:0000256" key="1">
    <source>
        <dbReference type="ARBA" id="ARBA00004117"/>
    </source>
</evidence>
<feature type="domain" description="Flagellar basal-body/hook protein C-terminal" evidence="9">
    <location>
        <begin position="90"/>
        <end position="131"/>
    </location>
</feature>
<evidence type="ECO:0000313" key="13">
    <source>
        <dbReference type="Proteomes" id="UP000244092"/>
    </source>
</evidence>
<dbReference type="AlphaFoldDB" id="A0A061SRH4"/>
<organism evidence="10 12">
    <name type="scientific">Sulfitobacter mediterraneus</name>
    <dbReference type="NCBI Taxonomy" id="83219"/>
    <lineage>
        <taxon>Bacteria</taxon>
        <taxon>Pseudomonadati</taxon>
        <taxon>Pseudomonadota</taxon>
        <taxon>Alphaproteobacteria</taxon>
        <taxon>Rhodobacterales</taxon>
        <taxon>Roseobacteraceae</taxon>
        <taxon>Sulfitobacter</taxon>
    </lineage>
</organism>
<dbReference type="PANTHER" id="PTHR30435">
    <property type="entry name" value="FLAGELLAR PROTEIN"/>
    <property type="match status" value="1"/>
</dbReference>
<dbReference type="GeneID" id="72440483"/>
<keyword evidence="10" id="KW-0282">Flagellum</keyword>
<dbReference type="InterPro" id="IPR006299">
    <property type="entry name" value="FlgC"/>
</dbReference>
<feature type="region of interest" description="Disordered" evidence="7">
    <location>
        <begin position="28"/>
        <end position="47"/>
    </location>
</feature>